<keyword evidence="13" id="KW-1185">Reference proteome</keyword>
<dbReference type="OrthoDB" id="9763981at2"/>
<dbReference type="PANTHER" id="PTHR48408:SF1">
    <property type="entry name" value="XYLOSE ISOMERASE"/>
    <property type="match status" value="1"/>
</dbReference>
<evidence type="ECO:0000256" key="8">
    <source>
        <dbReference type="ARBA" id="ARBA00033659"/>
    </source>
</evidence>
<evidence type="ECO:0000256" key="10">
    <source>
        <dbReference type="RuleBase" id="RU000609"/>
    </source>
</evidence>
<dbReference type="HAMAP" id="MF_00455">
    <property type="entry name" value="Xylose_isom_A"/>
    <property type="match status" value="1"/>
</dbReference>
<sequence>MSQLTLTLGDKAYFPFVEKPIAYEGRESDNPLAFKFYDPSRTILGKPMKDLFRFAVAYWHTFCGTGGDPFGPGVKHFPWDAAAGTDPLGAAHQKMDAAFEFITKMGMEFYCFHDVDVAPEGNSNSDFEKNFRAIVDYAKQKQAASGVKLLWGTANLFSHERYMNGASTNPDFHVLAHGGWQVKNAIDATIELGGSGYTFWGGREGYMSLLNTNMKREQEHLGRFLQISRDYARKQGFKGAFYIEPKPMEPTKHQYDFDAATVVGFLNKFGLQDDFELNLETNHATLANHTFAHELQVAVDNNMLGSIDANRGDYQNGWDTDQFPVDVYELTEAMLVILEAGGFKSGGVNFDAKTRRNSTDLEDIFIAHIGGMDTFARAAIAAEAILEKSSYKKLRAERYASYDSAEGARFEKGELTLEDLRTYAMNNGEPKQVSGKQELYEMIVNQYI</sequence>
<dbReference type="FunFam" id="3.20.20.150:FF:000002">
    <property type="entry name" value="Xylose isomerase"/>
    <property type="match status" value="1"/>
</dbReference>
<dbReference type="NCBIfam" id="NF003998">
    <property type="entry name" value="PRK05474.1"/>
    <property type="match status" value="1"/>
</dbReference>
<organism evidence="12 13">
    <name type="scientific">Spirosoma oryzae</name>
    <dbReference type="NCBI Taxonomy" id="1469603"/>
    <lineage>
        <taxon>Bacteria</taxon>
        <taxon>Pseudomonadati</taxon>
        <taxon>Bacteroidota</taxon>
        <taxon>Cytophagia</taxon>
        <taxon>Cytophagales</taxon>
        <taxon>Cytophagaceae</taxon>
        <taxon>Spirosoma</taxon>
    </lineage>
</organism>
<keyword evidence="9" id="KW-0963">Cytoplasm</keyword>
<dbReference type="PROSITE" id="PS51415">
    <property type="entry name" value="XYLOSE_ISOMERASE"/>
    <property type="match status" value="1"/>
</dbReference>
<dbReference type="InterPro" id="IPR036237">
    <property type="entry name" value="Xyl_isomerase-like_sf"/>
</dbReference>
<proteinExistence type="inferred from homology"/>
<dbReference type="EC" id="5.3.1.5" evidence="3 9"/>
<evidence type="ECO:0000256" key="11">
    <source>
        <dbReference type="RuleBase" id="RU000610"/>
    </source>
</evidence>
<dbReference type="PANTHER" id="PTHR48408">
    <property type="match status" value="1"/>
</dbReference>
<feature type="binding site" evidence="9">
    <location>
        <position position="351"/>
    </location>
    <ligand>
        <name>Mg(2+)</name>
        <dbReference type="ChEBI" id="CHEBI:18420"/>
        <label>1</label>
    </ligand>
</feature>
<keyword evidence="5 9" id="KW-0479">Metal-binding</keyword>
<feature type="binding site" evidence="9">
    <location>
        <position position="244"/>
    </location>
    <ligand>
        <name>Mg(2+)</name>
        <dbReference type="ChEBI" id="CHEBI:18420"/>
        <label>1</label>
    </ligand>
</feature>
<dbReference type="InterPro" id="IPR013452">
    <property type="entry name" value="Xylose_isom_bac"/>
</dbReference>
<feature type="binding site" evidence="9">
    <location>
        <position position="280"/>
    </location>
    <ligand>
        <name>Mg(2+)</name>
        <dbReference type="ChEBI" id="CHEBI:18420"/>
        <label>1</label>
    </ligand>
</feature>
<feature type="binding site" evidence="9">
    <location>
        <position position="319"/>
    </location>
    <ligand>
        <name>Mg(2+)</name>
        <dbReference type="ChEBI" id="CHEBI:18420"/>
        <label>2</label>
    </ligand>
</feature>
<keyword evidence="9" id="KW-0460">Magnesium</keyword>
<comment type="subcellular location">
    <subcellularLocation>
        <location evidence="9 11">Cytoplasm</location>
    </subcellularLocation>
</comment>
<evidence type="ECO:0000256" key="5">
    <source>
        <dbReference type="ARBA" id="ARBA00022723"/>
    </source>
</evidence>
<comment type="caution">
    <text evidence="12">The sequence shown here is derived from an EMBL/GenBank/DDBJ whole genome shotgun (WGS) entry which is preliminary data.</text>
</comment>
<dbReference type="Gene3D" id="3.20.20.150">
    <property type="entry name" value="Divalent-metal-dependent TIM barrel enzymes"/>
    <property type="match status" value="1"/>
</dbReference>
<accession>A0A2T0T5X7</accession>
<dbReference type="RefSeq" id="WP_106137459.1">
    <property type="nucleotide sequence ID" value="NZ_PVTE01000006.1"/>
</dbReference>
<comment type="catalytic activity">
    <reaction evidence="8 9 10">
        <text>alpha-D-xylose = alpha-D-xylulofuranose</text>
        <dbReference type="Rhea" id="RHEA:22816"/>
        <dbReference type="ChEBI" id="CHEBI:28518"/>
        <dbReference type="ChEBI" id="CHEBI:188998"/>
        <dbReference type="EC" id="5.3.1.5"/>
    </reaction>
</comment>
<dbReference type="SUPFAM" id="SSF51658">
    <property type="entry name" value="Xylose isomerase-like"/>
    <property type="match status" value="1"/>
</dbReference>
<keyword evidence="4 9" id="KW-0859">Xylose metabolism</keyword>
<dbReference type="Proteomes" id="UP000238375">
    <property type="component" value="Unassembled WGS sequence"/>
</dbReference>
<dbReference type="InterPro" id="IPR001998">
    <property type="entry name" value="Xylose_isomerase"/>
</dbReference>
<dbReference type="NCBIfam" id="TIGR02630">
    <property type="entry name" value="xylose_isom_A"/>
    <property type="match status" value="1"/>
</dbReference>
<feature type="binding site" evidence="9">
    <location>
        <position position="308"/>
    </location>
    <ligand>
        <name>Mg(2+)</name>
        <dbReference type="ChEBI" id="CHEBI:18420"/>
        <label>1</label>
    </ligand>
</feature>
<evidence type="ECO:0000256" key="4">
    <source>
        <dbReference type="ARBA" id="ARBA00022629"/>
    </source>
</evidence>
<dbReference type="GO" id="GO:0005737">
    <property type="term" value="C:cytoplasm"/>
    <property type="evidence" value="ECO:0007669"/>
    <property type="project" value="UniProtKB-SubCell"/>
</dbReference>
<evidence type="ECO:0000256" key="3">
    <source>
        <dbReference type="ARBA" id="ARBA00011958"/>
    </source>
</evidence>
<keyword evidence="6 9" id="KW-0413">Isomerase</keyword>
<dbReference type="GO" id="GO:0009045">
    <property type="term" value="F:xylose isomerase activity"/>
    <property type="evidence" value="ECO:0007669"/>
    <property type="project" value="UniProtKB-UniRule"/>
</dbReference>
<reference evidence="12 13" key="1">
    <citation type="submission" date="2018-03" db="EMBL/GenBank/DDBJ databases">
        <title>Genomic Encyclopedia of Archaeal and Bacterial Type Strains, Phase II (KMG-II): from individual species to whole genera.</title>
        <authorList>
            <person name="Goeker M."/>
        </authorList>
    </citation>
    <scope>NUCLEOTIDE SEQUENCE [LARGE SCALE GENOMIC DNA]</scope>
    <source>
        <strain evidence="12 13">DSM 28354</strain>
    </source>
</reference>
<evidence type="ECO:0000256" key="2">
    <source>
        <dbReference type="ARBA" id="ARBA00011881"/>
    </source>
</evidence>
<dbReference type="GO" id="GO:0000287">
    <property type="term" value="F:magnesium ion binding"/>
    <property type="evidence" value="ECO:0007669"/>
    <property type="project" value="UniProtKB-UniRule"/>
</dbReference>
<comment type="subunit">
    <text evidence="2 9 11">Homotetramer.</text>
</comment>
<dbReference type="EMBL" id="PVTE01000006">
    <property type="protein sequence ID" value="PRY41034.1"/>
    <property type="molecule type" value="Genomic_DNA"/>
</dbReference>
<dbReference type="GO" id="GO:0042732">
    <property type="term" value="P:D-xylose metabolic process"/>
    <property type="evidence" value="ECO:0007669"/>
    <property type="project" value="UniProtKB-UniRule"/>
</dbReference>
<evidence type="ECO:0000256" key="1">
    <source>
        <dbReference type="ARBA" id="ARBA00005765"/>
    </source>
</evidence>
<evidence type="ECO:0000313" key="12">
    <source>
        <dbReference type="EMBL" id="PRY41034.1"/>
    </source>
</evidence>
<feature type="binding site" evidence="9">
    <location>
        <position position="283"/>
    </location>
    <ligand>
        <name>Mg(2+)</name>
        <dbReference type="ChEBI" id="CHEBI:18420"/>
        <label>2</label>
    </ligand>
</feature>
<comment type="cofactor">
    <cofactor evidence="9">
        <name>Mg(2+)</name>
        <dbReference type="ChEBI" id="CHEBI:18420"/>
    </cofactor>
    <text evidence="9">Binds 2 magnesium ions per subunit.</text>
</comment>
<evidence type="ECO:0000256" key="7">
    <source>
        <dbReference type="ARBA" id="ARBA00023277"/>
    </source>
</evidence>
<dbReference type="AlphaFoldDB" id="A0A2T0T5X7"/>
<feature type="active site" evidence="9">
    <location>
        <position position="116"/>
    </location>
</feature>
<gene>
    <name evidence="9" type="primary">xylA</name>
    <name evidence="12" type="ORF">CLV58_106221</name>
</gene>
<protein>
    <recommendedName>
        <fullName evidence="3 9">Xylose isomerase</fullName>
        <ecNumber evidence="3 9">5.3.1.5</ecNumber>
    </recommendedName>
</protein>
<evidence type="ECO:0000313" key="13">
    <source>
        <dbReference type="Proteomes" id="UP000238375"/>
    </source>
</evidence>
<feature type="binding site" evidence="9">
    <location>
        <position position="321"/>
    </location>
    <ligand>
        <name>Mg(2+)</name>
        <dbReference type="ChEBI" id="CHEBI:18420"/>
        <label>2</label>
    </ligand>
</feature>
<evidence type="ECO:0000256" key="6">
    <source>
        <dbReference type="ARBA" id="ARBA00023235"/>
    </source>
</evidence>
<keyword evidence="7 9" id="KW-0119">Carbohydrate metabolism</keyword>
<feature type="binding site" evidence="9">
    <location>
        <position position="280"/>
    </location>
    <ligand>
        <name>Mg(2+)</name>
        <dbReference type="ChEBI" id="CHEBI:18420"/>
        <label>2</label>
    </ligand>
</feature>
<feature type="active site" evidence="9">
    <location>
        <position position="113"/>
    </location>
</feature>
<evidence type="ECO:0000256" key="9">
    <source>
        <dbReference type="HAMAP-Rule" id="MF_00455"/>
    </source>
</evidence>
<comment type="similarity">
    <text evidence="1 9 10">Belongs to the xylose isomerase family.</text>
</comment>
<dbReference type="PRINTS" id="PR00688">
    <property type="entry name" value="XYLOSISMRASE"/>
</dbReference>
<name>A0A2T0T5X7_9BACT</name>